<organism evidence="3 4">
    <name type="scientific">Apophysomyces ossiformis</name>
    <dbReference type="NCBI Taxonomy" id="679940"/>
    <lineage>
        <taxon>Eukaryota</taxon>
        <taxon>Fungi</taxon>
        <taxon>Fungi incertae sedis</taxon>
        <taxon>Mucoromycota</taxon>
        <taxon>Mucoromycotina</taxon>
        <taxon>Mucoromycetes</taxon>
        <taxon>Mucorales</taxon>
        <taxon>Mucorineae</taxon>
        <taxon>Mucoraceae</taxon>
        <taxon>Apophysomyces</taxon>
    </lineage>
</organism>
<feature type="compositionally biased region" description="Polar residues" evidence="1">
    <location>
        <begin position="549"/>
        <end position="570"/>
    </location>
</feature>
<dbReference type="PANTHER" id="PTHR40050:SF1">
    <property type="entry name" value="INNER SPORE COAT PROTEIN H"/>
    <property type="match status" value="1"/>
</dbReference>
<dbReference type="Pfam" id="PF08757">
    <property type="entry name" value="CotH"/>
    <property type="match status" value="1"/>
</dbReference>
<dbReference type="AlphaFoldDB" id="A0A8H7BNT7"/>
<dbReference type="OrthoDB" id="10267127at2759"/>
<evidence type="ECO:0000256" key="1">
    <source>
        <dbReference type="SAM" id="MobiDB-lite"/>
    </source>
</evidence>
<evidence type="ECO:0000313" key="4">
    <source>
        <dbReference type="Proteomes" id="UP000605846"/>
    </source>
</evidence>
<dbReference type="EMBL" id="JABAYA010000069">
    <property type="protein sequence ID" value="KAF7726932.1"/>
    <property type="molecule type" value="Genomic_DNA"/>
</dbReference>
<protein>
    <recommendedName>
        <fullName evidence="5">Coth protein-domain-containing protein</fullName>
    </recommendedName>
</protein>
<evidence type="ECO:0000256" key="2">
    <source>
        <dbReference type="SAM" id="SignalP"/>
    </source>
</evidence>
<evidence type="ECO:0008006" key="5">
    <source>
        <dbReference type="Google" id="ProtNLM"/>
    </source>
</evidence>
<dbReference type="InterPro" id="IPR014867">
    <property type="entry name" value="Spore_coat_CotH_CotH2/3/7"/>
</dbReference>
<dbReference type="PANTHER" id="PTHR40050">
    <property type="entry name" value="INNER SPORE COAT PROTEIN H"/>
    <property type="match status" value="1"/>
</dbReference>
<proteinExistence type="predicted"/>
<reference evidence="3" key="1">
    <citation type="submission" date="2020-01" db="EMBL/GenBank/DDBJ databases">
        <title>Genome Sequencing of Three Apophysomyces-Like Fungal Strains Confirms a Novel Fungal Genus in the Mucoromycota with divergent Burkholderia-like Endosymbiotic Bacteria.</title>
        <authorList>
            <person name="Stajich J.E."/>
            <person name="Macias A.M."/>
            <person name="Carter-House D."/>
            <person name="Lovett B."/>
            <person name="Kasson L.R."/>
            <person name="Berry K."/>
            <person name="Grigoriev I."/>
            <person name="Chang Y."/>
            <person name="Spatafora J."/>
            <person name="Kasson M.T."/>
        </authorList>
    </citation>
    <scope>NUCLEOTIDE SEQUENCE</scope>
    <source>
        <strain evidence="3">NRRL A-21654</strain>
    </source>
</reference>
<dbReference type="Proteomes" id="UP000605846">
    <property type="component" value="Unassembled WGS sequence"/>
</dbReference>
<keyword evidence="2" id="KW-0732">Signal</keyword>
<feature type="region of interest" description="Disordered" evidence="1">
    <location>
        <begin position="544"/>
        <end position="570"/>
    </location>
</feature>
<sequence>MKSVVFVGLAALCVGIAAADVQYSVIAFPQGEQKVGVSINGQIHSLSPSQEHPNLYKGSAPSAETYQYVLLDGANNVPESTQRRLAAGAASTGNEFFNRTQSVHNIPALPTAFNPIYPPLFSDMSRSNEIATILLDANMTGLDAILTDPKGNHDYTEVYKMTYISNQQVYSFELAGIKNSGQSSKDFAKQSFKIKLNEFSKGDRKELLFGRTTLKLRAQETDPTYLREKLMMDCLAASGAATLSGSWVRLIVNNQPFGLYLMIDDATTSFIDNVLHAGDYSYANTGPTYKGNAMTPEDEGNLVYRGDDLALYPESQYKLEDKGRLGKEFTKEIEKQPLVEFIRSLNQIDPVRGDLSTLMDPDHLMIHMALNFLSGSWDGFWYQSSNYYLNQDLGSKKWTLISYDFDEVFGVGALEGMVTTPYTNYSRPGSQRPLIDVILKSEAYRPRFETILKTMVKRFFKPSVMVPRIEAWHQMLREDVIWDLSIPSKSPGMNTTWTLWNFDHNMKETDGLVIGLAQWIELRSTSLQQQLGFTDQDDLPALEPYNGGKQWNQNNYDTTPKQKAGKTENSGSISYPNTISALMTAVLLVAAQQIFL</sequence>
<gene>
    <name evidence="3" type="ORF">EC973_008227</name>
</gene>
<feature type="chain" id="PRO_5034271089" description="Coth protein-domain-containing protein" evidence="2">
    <location>
        <begin position="20"/>
        <end position="596"/>
    </location>
</feature>
<keyword evidence="4" id="KW-1185">Reference proteome</keyword>
<accession>A0A8H7BNT7</accession>
<name>A0A8H7BNT7_9FUNG</name>
<comment type="caution">
    <text evidence="3">The sequence shown here is derived from an EMBL/GenBank/DDBJ whole genome shotgun (WGS) entry which is preliminary data.</text>
</comment>
<feature type="signal peptide" evidence="2">
    <location>
        <begin position="1"/>
        <end position="19"/>
    </location>
</feature>
<evidence type="ECO:0000313" key="3">
    <source>
        <dbReference type="EMBL" id="KAF7726932.1"/>
    </source>
</evidence>